<feature type="region of interest" description="Disordered" evidence="1">
    <location>
        <begin position="141"/>
        <end position="167"/>
    </location>
</feature>
<keyword evidence="2" id="KW-0812">Transmembrane</keyword>
<evidence type="ECO:0000256" key="2">
    <source>
        <dbReference type="SAM" id="Phobius"/>
    </source>
</evidence>
<dbReference type="EMBL" id="CAUYUJ010018507">
    <property type="protein sequence ID" value="CAK0884151.1"/>
    <property type="molecule type" value="Genomic_DNA"/>
</dbReference>
<accession>A0ABN9WCT9</accession>
<comment type="caution">
    <text evidence="3">The sequence shown here is derived from an EMBL/GenBank/DDBJ whole genome shotgun (WGS) entry which is preliminary data.</text>
</comment>
<reference evidence="3" key="1">
    <citation type="submission" date="2023-10" db="EMBL/GenBank/DDBJ databases">
        <authorList>
            <person name="Chen Y."/>
            <person name="Shah S."/>
            <person name="Dougan E. K."/>
            <person name="Thang M."/>
            <person name="Chan C."/>
        </authorList>
    </citation>
    <scope>NUCLEOTIDE SEQUENCE [LARGE SCALE GENOMIC DNA]</scope>
</reference>
<organism evidence="3 4">
    <name type="scientific">Prorocentrum cordatum</name>
    <dbReference type="NCBI Taxonomy" id="2364126"/>
    <lineage>
        <taxon>Eukaryota</taxon>
        <taxon>Sar</taxon>
        <taxon>Alveolata</taxon>
        <taxon>Dinophyceae</taxon>
        <taxon>Prorocentrales</taxon>
        <taxon>Prorocentraceae</taxon>
        <taxon>Prorocentrum</taxon>
    </lineage>
</organism>
<keyword evidence="2" id="KW-1133">Transmembrane helix</keyword>
<protein>
    <submittedName>
        <fullName evidence="3">Uncharacterized protein</fullName>
    </submittedName>
</protein>
<feature type="compositionally biased region" description="Basic and acidic residues" evidence="1">
    <location>
        <begin position="148"/>
        <end position="167"/>
    </location>
</feature>
<keyword evidence="2" id="KW-0472">Membrane</keyword>
<proteinExistence type="predicted"/>
<gene>
    <name evidence="3" type="ORF">PCOR1329_LOCUS66172</name>
</gene>
<evidence type="ECO:0000313" key="3">
    <source>
        <dbReference type="EMBL" id="CAK0884151.1"/>
    </source>
</evidence>
<dbReference type="Proteomes" id="UP001189429">
    <property type="component" value="Unassembled WGS sequence"/>
</dbReference>
<sequence length="376" mass="42143">MVAPSTRQAWLEAQRSPVPAPWGAPRLQASHLRKSRGLLHHVLMVLFLMIFCLLPAGTRWRKPVLLVWAAPPLLHPSRERALLLAPPPGPVNVEALLASFKSEVEATIDAKLSEARGGLVSQVNSATAALVKAAAQQQEQVNSQAQGELHEPRQRQSSVEKEQSERRSELERIRKQLYILEAAIPIKDYEGMLEWGLDPDGTIMVANAVGNADVAKVREQLCPWLQDAGLEDTRWRLEGPSSGRRFILPMTGDANAAMRKVQKARKHIKDGNGEWRQFNVETIKGGTSRIFVGVDKAACLLRRKIWTKKLATLVKEVSFFLEGVPTINLEICAERDQATKLLWNFPAVTSQGIDKDQLSQRFNDIFHESDEVRWQI</sequence>
<keyword evidence="4" id="KW-1185">Reference proteome</keyword>
<evidence type="ECO:0000313" key="4">
    <source>
        <dbReference type="Proteomes" id="UP001189429"/>
    </source>
</evidence>
<feature type="transmembrane region" description="Helical" evidence="2">
    <location>
        <begin position="38"/>
        <end position="56"/>
    </location>
</feature>
<name>A0ABN9WCT9_9DINO</name>
<evidence type="ECO:0000256" key="1">
    <source>
        <dbReference type="SAM" id="MobiDB-lite"/>
    </source>
</evidence>